<name>A0A9N9EW99_9GLOM</name>
<organism evidence="1 2">
    <name type="scientific">Ambispora gerdemannii</name>
    <dbReference type="NCBI Taxonomy" id="144530"/>
    <lineage>
        <taxon>Eukaryota</taxon>
        <taxon>Fungi</taxon>
        <taxon>Fungi incertae sedis</taxon>
        <taxon>Mucoromycota</taxon>
        <taxon>Glomeromycotina</taxon>
        <taxon>Glomeromycetes</taxon>
        <taxon>Archaeosporales</taxon>
        <taxon>Ambisporaceae</taxon>
        <taxon>Ambispora</taxon>
    </lineage>
</organism>
<dbReference type="AlphaFoldDB" id="A0A9N9EW99"/>
<evidence type="ECO:0000313" key="1">
    <source>
        <dbReference type="EMBL" id="CAG8693405.1"/>
    </source>
</evidence>
<keyword evidence="2" id="KW-1185">Reference proteome</keyword>
<feature type="non-terminal residue" evidence="1">
    <location>
        <position position="1"/>
    </location>
</feature>
<feature type="non-terminal residue" evidence="1">
    <location>
        <position position="74"/>
    </location>
</feature>
<accession>A0A9N9EW99</accession>
<comment type="caution">
    <text evidence="1">The sequence shown here is derived from an EMBL/GenBank/DDBJ whole genome shotgun (WGS) entry which is preliminary data.</text>
</comment>
<protein>
    <submittedName>
        <fullName evidence="1">8251_t:CDS:1</fullName>
    </submittedName>
</protein>
<gene>
    <name evidence="1" type="ORF">AGERDE_LOCUS13190</name>
</gene>
<dbReference type="Proteomes" id="UP000789831">
    <property type="component" value="Unassembled WGS sequence"/>
</dbReference>
<evidence type="ECO:0000313" key="2">
    <source>
        <dbReference type="Proteomes" id="UP000789831"/>
    </source>
</evidence>
<sequence length="74" mass="8838">DFNIYQATIPDRMHMLDLGLFKYMLDYTKELLNEQCGSWTVQTLEQRLTEISRFQGLKIIKNVFDMTRMTTNDL</sequence>
<proteinExistence type="predicted"/>
<reference evidence="1" key="1">
    <citation type="submission" date="2021-06" db="EMBL/GenBank/DDBJ databases">
        <authorList>
            <person name="Kallberg Y."/>
            <person name="Tangrot J."/>
            <person name="Rosling A."/>
        </authorList>
    </citation>
    <scope>NUCLEOTIDE SEQUENCE</scope>
    <source>
        <strain evidence="1">MT106</strain>
    </source>
</reference>
<dbReference type="EMBL" id="CAJVPL010015447">
    <property type="protein sequence ID" value="CAG8693405.1"/>
    <property type="molecule type" value="Genomic_DNA"/>
</dbReference>
<dbReference type="OrthoDB" id="2440741at2759"/>